<name>A0A0C9Y3G5_9AGAM</name>
<sequence length="79" mass="9220">MPRCCRYGCDDVRDEACLYTYVKDIKKRNARHRDGCIAIISHKQRGARSAASLRLLFHRYLLPDRGNRPRNIAQSIPDF</sequence>
<protein>
    <submittedName>
        <fullName evidence="1">Uncharacterized protein</fullName>
    </submittedName>
</protein>
<proteinExistence type="predicted"/>
<gene>
    <name evidence="1" type="ORF">PISMIDRAFT_690168</name>
</gene>
<keyword evidence="2" id="KW-1185">Reference proteome</keyword>
<reference evidence="1 2" key="1">
    <citation type="submission" date="2014-04" db="EMBL/GenBank/DDBJ databases">
        <authorList>
            <consortium name="DOE Joint Genome Institute"/>
            <person name="Kuo A."/>
            <person name="Kohler A."/>
            <person name="Costa M.D."/>
            <person name="Nagy L.G."/>
            <person name="Floudas D."/>
            <person name="Copeland A."/>
            <person name="Barry K.W."/>
            <person name="Cichocki N."/>
            <person name="Veneault-Fourrey C."/>
            <person name="LaButti K."/>
            <person name="Lindquist E.A."/>
            <person name="Lipzen A."/>
            <person name="Lundell T."/>
            <person name="Morin E."/>
            <person name="Murat C."/>
            <person name="Sun H."/>
            <person name="Tunlid A."/>
            <person name="Henrissat B."/>
            <person name="Grigoriev I.V."/>
            <person name="Hibbett D.S."/>
            <person name="Martin F."/>
            <person name="Nordberg H.P."/>
            <person name="Cantor M.N."/>
            <person name="Hua S.X."/>
        </authorList>
    </citation>
    <scope>NUCLEOTIDE SEQUENCE [LARGE SCALE GENOMIC DNA]</scope>
    <source>
        <strain evidence="1 2">441</strain>
    </source>
</reference>
<dbReference type="EMBL" id="KN834179">
    <property type="protein sequence ID" value="KIK11641.1"/>
    <property type="molecule type" value="Genomic_DNA"/>
</dbReference>
<evidence type="ECO:0000313" key="2">
    <source>
        <dbReference type="Proteomes" id="UP000054018"/>
    </source>
</evidence>
<evidence type="ECO:0000313" key="1">
    <source>
        <dbReference type="EMBL" id="KIK11641.1"/>
    </source>
</evidence>
<dbReference type="Proteomes" id="UP000054018">
    <property type="component" value="Unassembled WGS sequence"/>
</dbReference>
<accession>A0A0C9Y3G5</accession>
<feature type="non-terminal residue" evidence="1">
    <location>
        <position position="79"/>
    </location>
</feature>
<reference evidence="2" key="2">
    <citation type="submission" date="2015-01" db="EMBL/GenBank/DDBJ databases">
        <title>Evolutionary Origins and Diversification of the Mycorrhizal Mutualists.</title>
        <authorList>
            <consortium name="DOE Joint Genome Institute"/>
            <consortium name="Mycorrhizal Genomics Consortium"/>
            <person name="Kohler A."/>
            <person name="Kuo A."/>
            <person name="Nagy L.G."/>
            <person name="Floudas D."/>
            <person name="Copeland A."/>
            <person name="Barry K.W."/>
            <person name="Cichocki N."/>
            <person name="Veneault-Fourrey C."/>
            <person name="LaButti K."/>
            <person name="Lindquist E.A."/>
            <person name="Lipzen A."/>
            <person name="Lundell T."/>
            <person name="Morin E."/>
            <person name="Murat C."/>
            <person name="Riley R."/>
            <person name="Ohm R."/>
            <person name="Sun H."/>
            <person name="Tunlid A."/>
            <person name="Henrissat B."/>
            <person name="Grigoriev I.V."/>
            <person name="Hibbett D.S."/>
            <person name="Martin F."/>
        </authorList>
    </citation>
    <scope>NUCLEOTIDE SEQUENCE [LARGE SCALE GENOMIC DNA]</scope>
    <source>
        <strain evidence="2">441</strain>
    </source>
</reference>
<organism evidence="1 2">
    <name type="scientific">Pisolithus microcarpus 441</name>
    <dbReference type="NCBI Taxonomy" id="765257"/>
    <lineage>
        <taxon>Eukaryota</taxon>
        <taxon>Fungi</taxon>
        <taxon>Dikarya</taxon>
        <taxon>Basidiomycota</taxon>
        <taxon>Agaricomycotina</taxon>
        <taxon>Agaricomycetes</taxon>
        <taxon>Agaricomycetidae</taxon>
        <taxon>Boletales</taxon>
        <taxon>Sclerodermatineae</taxon>
        <taxon>Pisolithaceae</taxon>
        <taxon>Pisolithus</taxon>
    </lineage>
</organism>
<dbReference type="AlphaFoldDB" id="A0A0C9Y3G5"/>
<dbReference type="HOGENOM" id="CLU_2612593_0_0_1"/>